<feature type="compositionally biased region" description="Basic and acidic residues" evidence="1">
    <location>
        <begin position="778"/>
        <end position="790"/>
    </location>
</feature>
<feature type="compositionally biased region" description="Polar residues" evidence="1">
    <location>
        <begin position="573"/>
        <end position="585"/>
    </location>
</feature>
<feature type="compositionally biased region" description="Basic and acidic residues" evidence="1">
    <location>
        <begin position="370"/>
        <end position="384"/>
    </location>
</feature>
<gene>
    <name evidence="2" type="ORF">Tco_0992041</name>
</gene>
<feature type="region of interest" description="Disordered" evidence="1">
    <location>
        <begin position="296"/>
        <end position="344"/>
    </location>
</feature>
<name>A0ABQ5F1A7_9ASTR</name>
<feature type="region of interest" description="Disordered" evidence="1">
    <location>
        <begin position="370"/>
        <end position="457"/>
    </location>
</feature>
<keyword evidence="3" id="KW-1185">Reference proteome</keyword>
<feature type="compositionally biased region" description="Acidic residues" evidence="1">
    <location>
        <begin position="403"/>
        <end position="457"/>
    </location>
</feature>
<dbReference type="Proteomes" id="UP001151760">
    <property type="component" value="Unassembled WGS sequence"/>
</dbReference>
<comment type="caution">
    <text evidence="2">The sequence shown here is derived from an EMBL/GenBank/DDBJ whole genome shotgun (WGS) entry which is preliminary data.</text>
</comment>
<feature type="compositionally biased region" description="Basic and acidic residues" evidence="1">
    <location>
        <begin position="753"/>
        <end position="764"/>
    </location>
</feature>
<reference evidence="2" key="2">
    <citation type="submission" date="2022-01" db="EMBL/GenBank/DDBJ databases">
        <authorList>
            <person name="Yamashiro T."/>
            <person name="Shiraishi A."/>
            <person name="Satake H."/>
            <person name="Nakayama K."/>
        </authorList>
    </citation>
    <scope>NUCLEOTIDE SEQUENCE</scope>
</reference>
<feature type="region of interest" description="Disordered" evidence="1">
    <location>
        <begin position="551"/>
        <end position="585"/>
    </location>
</feature>
<protein>
    <submittedName>
        <fullName evidence="2">Uncharacterized protein</fullName>
    </submittedName>
</protein>
<evidence type="ECO:0000313" key="3">
    <source>
        <dbReference type="Proteomes" id="UP001151760"/>
    </source>
</evidence>
<sequence length="1095" mass="125025">MTTRAQQNTKDNALVAPENQREIGKCNLRIDPNMKRPKEITYQVVLDSLALSTCYQAFLITAEVPIIYMHQFWDTVHKRGSSYRFNIDNRKFAIDLKIFRDILGFCPRIEGQSFTDPPFEEELLAFVRHLGHTGEIKYLTDITIDHLHQPWRTFAAIINKCLSGKVSGLDKMRLSRIQILWGMFYKKNVDFVALIWEDLVYQIGNKDAKKTDNMYYPRFTKAIISHYIKHNPSISLRNKIFMHTTRDDTILGILKFVSKNKDVQVYGALIPKVMTNQEMMSSESFKTYYAIATGAVPPKTKKQRRADSSKSSKETLTRKSPRIKRSAKVSPAKSKKKAPAKADTGKSLKILSDVAMSEEAQLKEALRRRVPDVPKVDSKSKAESWGDNDDKDDVDIDKSDNERNDDDENDGNDDNDDEGNDDADDDDEQKDEEEENVDIDFFDSENDEEKDEEEEDDFELLYRDVNVNLHGDVDMTNAEQSGAQPKDQEPVLQYEDAHVTLTASQKTDGQTQSSSVSSGFTSKFLNLENVNQADYTLTTIMDTSAQPTSSLVITTTPLPPPPPQHATPPNETTTSAPTTQEPQTSAPDLLDFASIFKFNERIFNLEQEVSQLKQDDKSAQIFELIKSHVPVLIDEHLSTRVGYVVQTAFHSYKVDFEKEAQAEQDRFIKIKDKTVKELVKDDVKGQLNKILPKKIANFATPMIKRNVVDSYERVVLAKSASQPKSTYEAAATLTVFKLKKILLDKMNETYSLKRDRDDKDKDEDPSAGLDRGMKRWKLGKEVEPSQEPKSKSSKSTSLSKGPTQPAQPWMTKMVKDKEPPRSFDELMNTPIDFTAFVMNRLKIENLTQETLVGPAFDLLKGTCKSFVKLEYHKPLPLIQDDRGRQVIPMKYFINNDLLYLQGGSMSRKYATSTTKTIAAVYDNIKGIEDMVPNLWSPSKSSHDVFSTRRIIGVTHLDVDKRFDYGHIKEITVRRKDQELYTFKEGDFPRLNLCDIKDLLLLLVQKKISNLGNDVLFDLNVALRMPQTFKEGISKLTPFTTYNDPPGIIYQDKLKRNQLMRLDELNKFCDGTLTDVRSVLDDIAKNQRMEYLPKRD</sequence>
<feature type="compositionally biased region" description="Acidic residues" evidence="1">
    <location>
        <begin position="386"/>
        <end position="395"/>
    </location>
</feature>
<feature type="region of interest" description="Disordered" evidence="1">
    <location>
        <begin position="753"/>
        <end position="814"/>
    </location>
</feature>
<dbReference type="EMBL" id="BQNB010016893">
    <property type="protein sequence ID" value="GJT56987.1"/>
    <property type="molecule type" value="Genomic_DNA"/>
</dbReference>
<accession>A0ABQ5F1A7</accession>
<evidence type="ECO:0000313" key="2">
    <source>
        <dbReference type="EMBL" id="GJT56987.1"/>
    </source>
</evidence>
<organism evidence="2 3">
    <name type="scientific">Tanacetum coccineum</name>
    <dbReference type="NCBI Taxonomy" id="301880"/>
    <lineage>
        <taxon>Eukaryota</taxon>
        <taxon>Viridiplantae</taxon>
        <taxon>Streptophyta</taxon>
        <taxon>Embryophyta</taxon>
        <taxon>Tracheophyta</taxon>
        <taxon>Spermatophyta</taxon>
        <taxon>Magnoliopsida</taxon>
        <taxon>eudicotyledons</taxon>
        <taxon>Gunneridae</taxon>
        <taxon>Pentapetalae</taxon>
        <taxon>asterids</taxon>
        <taxon>campanulids</taxon>
        <taxon>Asterales</taxon>
        <taxon>Asteraceae</taxon>
        <taxon>Asteroideae</taxon>
        <taxon>Anthemideae</taxon>
        <taxon>Anthemidinae</taxon>
        <taxon>Tanacetum</taxon>
    </lineage>
</organism>
<proteinExistence type="predicted"/>
<feature type="compositionally biased region" description="Low complexity" evidence="1">
    <location>
        <begin position="793"/>
        <end position="802"/>
    </location>
</feature>
<feature type="compositionally biased region" description="Basic and acidic residues" evidence="1">
    <location>
        <begin position="305"/>
        <end position="317"/>
    </location>
</feature>
<feature type="compositionally biased region" description="Basic residues" evidence="1">
    <location>
        <begin position="319"/>
        <end position="339"/>
    </location>
</feature>
<reference evidence="2" key="1">
    <citation type="journal article" date="2022" name="Int. J. Mol. Sci.">
        <title>Draft Genome of Tanacetum Coccineum: Genomic Comparison of Closely Related Tanacetum-Family Plants.</title>
        <authorList>
            <person name="Yamashiro T."/>
            <person name="Shiraishi A."/>
            <person name="Nakayama K."/>
            <person name="Satake H."/>
        </authorList>
    </citation>
    <scope>NUCLEOTIDE SEQUENCE</scope>
</reference>
<feature type="compositionally biased region" description="Pro residues" evidence="1">
    <location>
        <begin position="557"/>
        <end position="566"/>
    </location>
</feature>
<evidence type="ECO:0000256" key="1">
    <source>
        <dbReference type="SAM" id="MobiDB-lite"/>
    </source>
</evidence>